<feature type="region of interest" description="Disordered" evidence="1">
    <location>
        <begin position="361"/>
        <end position="414"/>
    </location>
</feature>
<evidence type="ECO:0000256" key="1">
    <source>
        <dbReference type="SAM" id="MobiDB-lite"/>
    </source>
</evidence>
<organism evidence="2 3">
    <name type="scientific">Absidia repens</name>
    <dbReference type="NCBI Taxonomy" id="90262"/>
    <lineage>
        <taxon>Eukaryota</taxon>
        <taxon>Fungi</taxon>
        <taxon>Fungi incertae sedis</taxon>
        <taxon>Mucoromycota</taxon>
        <taxon>Mucoromycotina</taxon>
        <taxon>Mucoromycetes</taxon>
        <taxon>Mucorales</taxon>
        <taxon>Cunninghamellaceae</taxon>
        <taxon>Absidia</taxon>
    </lineage>
</organism>
<dbReference type="EMBL" id="MCGE01000002">
    <property type="protein sequence ID" value="ORZ24371.1"/>
    <property type="molecule type" value="Genomic_DNA"/>
</dbReference>
<dbReference type="PANTHER" id="PTHR12751:SF18">
    <property type="entry name" value="PHOSPHATASE AND ACTIN REGULATOR 1"/>
    <property type="match status" value="1"/>
</dbReference>
<comment type="caution">
    <text evidence="2">The sequence shown here is derived from an EMBL/GenBank/DDBJ whole genome shotgun (WGS) entry which is preliminary data.</text>
</comment>
<gene>
    <name evidence="2" type="ORF">BCR42DRAFT_402801</name>
</gene>
<reference evidence="2 3" key="1">
    <citation type="submission" date="2016-07" db="EMBL/GenBank/DDBJ databases">
        <title>Pervasive Adenine N6-methylation of Active Genes in Fungi.</title>
        <authorList>
            <consortium name="DOE Joint Genome Institute"/>
            <person name="Mondo S.J."/>
            <person name="Dannebaum R.O."/>
            <person name="Kuo R.C."/>
            <person name="Labutti K."/>
            <person name="Haridas S."/>
            <person name="Kuo A."/>
            <person name="Salamov A."/>
            <person name="Ahrendt S.R."/>
            <person name="Lipzen A."/>
            <person name="Sullivan W."/>
            <person name="Andreopoulos W.B."/>
            <person name="Clum A."/>
            <person name="Lindquist E."/>
            <person name="Daum C."/>
            <person name="Ramamoorthy G.K."/>
            <person name="Gryganskyi A."/>
            <person name="Culley D."/>
            <person name="Magnuson J.K."/>
            <person name="James T.Y."/>
            <person name="O'Malley M.A."/>
            <person name="Stajich J.E."/>
            <person name="Spatafora J.W."/>
            <person name="Visel A."/>
            <person name="Grigoriev I.V."/>
        </authorList>
    </citation>
    <scope>NUCLEOTIDE SEQUENCE [LARGE SCALE GENOMIC DNA]</scope>
    <source>
        <strain evidence="2 3">NRRL 1336</strain>
    </source>
</reference>
<feature type="compositionally biased region" description="Polar residues" evidence="1">
    <location>
        <begin position="528"/>
        <end position="537"/>
    </location>
</feature>
<dbReference type="GO" id="GO:0030036">
    <property type="term" value="P:actin cytoskeleton organization"/>
    <property type="evidence" value="ECO:0007669"/>
    <property type="project" value="TreeGrafter"/>
</dbReference>
<dbReference type="PANTHER" id="PTHR12751">
    <property type="entry name" value="PHOSPHATASE AND ACTIN REGULATOR PHACTR"/>
    <property type="match status" value="1"/>
</dbReference>
<evidence type="ECO:0000313" key="2">
    <source>
        <dbReference type="EMBL" id="ORZ24371.1"/>
    </source>
</evidence>
<feature type="compositionally biased region" description="Low complexity" evidence="1">
    <location>
        <begin position="467"/>
        <end position="476"/>
    </location>
</feature>
<dbReference type="STRING" id="90262.A0A1X2J069"/>
<protein>
    <submittedName>
        <fullName evidence="2">Uncharacterized protein</fullName>
    </submittedName>
</protein>
<feature type="compositionally biased region" description="Polar residues" evidence="1">
    <location>
        <begin position="444"/>
        <end position="455"/>
    </location>
</feature>
<feature type="region of interest" description="Disordered" evidence="1">
    <location>
        <begin position="115"/>
        <end position="134"/>
    </location>
</feature>
<feature type="compositionally biased region" description="Basic residues" evidence="1">
    <location>
        <begin position="118"/>
        <end position="128"/>
    </location>
</feature>
<accession>A0A1X2J069</accession>
<feature type="compositionally biased region" description="Low complexity" evidence="1">
    <location>
        <begin position="169"/>
        <end position="182"/>
    </location>
</feature>
<dbReference type="Proteomes" id="UP000193560">
    <property type="component" value="Unassembled WGS sequence"/>
</dbReference>
<proteinExistence type="predicted"/>
<dbReference type="OrthoDB" id="5563016at2759"/>
<name>A0A1X2J069_9FUNG</name>
<evidence type="ECO:0000313" key="3">
    <source>
        <dbReference type="Proteomes" id="UP000193560"/>
    </source>
</evidence>
<dbReference type="AlphaFoldDB" id="A0A1X2J069"/>
<feature type="region of interest" description="Disordered" evidence="1">
    <location>
        <begin position="140"/>
        <end position="192"/>
    </location>
</feature>
<feature type="region of interest" description="Disordered" evidence="1">
    <location>
        <begin position="426"/>
        <end position="483"/>
    </location>
</feature>
<feature type="compositionally biased region" description="Polar residues" evidence="1">
    <location>
        <begin position="426"/>
        <end position="435"/>
    </location>
</feature>
<feature type="compositionally biased region" description="Low complexity" evidence="1">
    <location>
        <begin position="401"/>
        <end position="412"/>
    </location>
</feature>
<keyword evidence="3" id="KW-1185">Reference proteome</keyword>
<dbReference type="GO" id="GO:0003779">
    <property type="term" value="F:actin binding"/>
    <property type="evidence" value="ECO:0007669"/>
    <property type="project" value="TreeGrafter"/>
</dbReference>
<feature type="region of interest" description="Disordered" evidence="1">
    <location>
        <begin position="518"/>
        <end position="540"/>
    </location>
</feature>
<sequence>MMPLSPTPTTISTPTPKHQEKYNAHLRGDEDDDDIALAKCMTRKLQLNQQMYPWMSPRHQQHDSPTSRDSASAINNPALNRYSYTQYHQLQLHLQHQQQLMLHYQQQQNLAGFGQSLGHHHHHHRHYQQQHIPSIKQQPIIRKSKSSQLDAQHDSKSRISRPNSTYNVSYSSLSNPPSSPTKTSKKDSRHHRNSLLFVQSDIMTKTHHPQHRHRQKQQHEFITPKPLVENHIPAHRSSIYSHESAISSSAASASNWKNTTVELTQSSASISVTKPHRKPSLSKRIRGVIMNGGTDKQIHTALSPSSLRRSSSLISSTSSTIIAAKAADDGHGTSRSLWTSLFRKSSRSGPEKYVAETQLELGKRTKGQKGVVPDSPASSVSERSYHRPFLHQDNDFADNLPSPVSSTSPESPLNYSADQQYYVNHLDPSQRSEPSGQLDYFGLPSQQHTGTSPYTFLQHVSPKLQPSSNNQQQNRSALSVPGSDDLPTCLLEAAIPNNNNNNSPAILLPPILSASTSASSLELDHQQSNDTKPTIKSRSAKPNMKIQFASAIQVHDTFGSQDYDRRCDTQVTWQRLTTVLALQIKKELNEYKLNEMQVHLQSRQNTQFFM</sequence>